<proteinExistence type="predicted"/>
<protein>
    <submittedName>
        <fullName evidence="1">DUF1349 domain-containing protein</fullName>
    </submittedName>
</protein>
<dbReference type="RefSeq" id="WP_119950747.1">
    <property type="nucleotide sequence ID" value="NZ_QZEZ01000005.1"/>
</dbReference>
<name>A0A3A3YYM2_9ACTN</name>
<evidence type="ECO:0000313" key="1">
    <source>
        <dbReference type="EMBL" id="RJK95394.1"/>
    </source>
</evidence>
<dbReference type="InterPro" id="IPR009784">
    <property type="entry name" value="DUF1349"/>
</dbReference>
<dbReference type="Pfam" id="PF07081">
    <property type="entry name" value="DUF1349"/>
    <property type="match status" value="1"/>
</dbReference>
<dbReference type="InterPro" id="IPR013320">
    <property type="entry name" value="ConA-like_dom_sf"/>
</dbReference>
<dbReference type="SUPFAM" id="SSF49899">
    <property type="entry name" value="Concanavalin A-like lectins/glucanases"/>
    <property type="match status" value="1"/>
</dbReference>
<dbReference type="Gene3D" id="2.60.120.200">
    <property type="match status" value="1"/>
</dbReference>
<gene>
    <name evidence="1" type="ORF">D5H78_12095</name>
</gene>
<comment type="caution">
    <text evidence="1">The sequence shown here is derived from an EMBL/GenBank/DDBJ whole genome shotgun (WGS) entry which is preliminary data.</text>
</comment>
<dbReference type="EMBL" id="QZEZ01000005">
    <property type="protein sequence ID" value="RJK95394.1"/>
    <property type="molecule type" value="Genomic_DNA"/>
</dbReference>
<dbReference type="OrthoDB" id="9814707at2"/>
<organism evidence="1 2">
    <name type="scientific">Vallicoccus soli</name>
    <dbReference type="NCBI Taxonomy" id="2339232"/>
    <lineage>
        <taxon>Bacteria</taxon>
        <taxon>Bacillati</taxon>
        <taxon>Actinomycetota</taxon>
        <taxon>Actinomycetes</taxon>
        <taxon>Motilibacterales</taxon>
        <taxon>Vallicoccaceae</taxon>
        <taxon>Vallicoccus</taxon>
    </lineage>
</organism>
<reference evidence="1 2" key="1">
    <citation type="submission" date="2018-09" db="EMBL/GenBank/DDBJ databases">
        <title>YIM 75000 draft genome.</title>
        <authorList>
            <person name="Tang S."/>
            <person name="Feng Y."/>
        </authorList>
    </citation>
    <scope>NUCLEOTIDE SEQUENCE [LARGE SCALE GENOMIC DNA]</scope>
    <source>
        <strain evidence="1 2">YIM 75000</strain>
    </source>
</reference>
<keyword evidence="2" id="KW-1185">Reference proteome</keyword>
<accession>A0A3A3YYM2</accession>
<dbReference type="AlphaFoldDB" id="A0A3A3YYM2"/>
<sequence length="197" mass="20665">MTTRVPWSQGTWLNPPPEAREDGGDLVVLAAGGSDLWRTTSYGFVRDSGHALLAPLAAGEAVEVSFVAAHDRLYDQAGVLVRVDERTWTKAGVEVSDGAPQLGAVVTRGASDWSMAPVPEWAGTTVTVRASRAGDALTLRARSGGGPWRMLRLAPLDPGAAALAGPYLCAPQGEGLRVRFTRWATGPADTGLHDPVA</sequence>
<evidence type="ECO:0000313" key="2">
    <source>
        <dbReference type="Proteomes" id="UP000265614"/>
    </source>
</evidence>
<dbReference type="PANTHER" id="PTHR35332:SF2">
    <property type="entry name" value="REGULATION OF ENOLASE PROTEIN 1"/>
    <property type="match status" value="1"/>
</dbReference>
<dbReference type="PANTHER" id="PTHR35332">
    <property type="entry name" value="REGULATION OF ENOLASE PROTEIN 1"/>
    <property type="match status" value="1"/>
</dbReference>
<dbReference type="Proteomes" id="UP000265614">
    <property type="component" value="Unassembled WGS sequence"/>
</dbReference>